<evidence type="ECO:0000313" key="3">
    <source>
        <dbReference type="EMBL" id="MBG9986659.1"/>
    </source>
</evidence>
<dbReference type="RefSeq" id="WP_197115580.1">
    <property type="nucleotide sequence ID" value="NZ_JACBXQ010000004.1"/>
</dbReference>
<organism evidence="3 4">
    <name type="scientific">Facklamia lactis</name>
    <dbReference type="NCBI Taxonomy" id="2749967"/>
    <lineage>
        <taxon>Bacteria</taxon>
        <taxon>Bacillati</taxon>
        <taxon>Bacillota</taxon>
        <taxon>Bacilli</taxon>
        <taxon>Lactobacillales</taxon>
        <taxon>Aerococcaceae</taxon>
        <taxon>Facklamia</taxon>
    </lineage>
</organism>
<evidence type="ECO:0000256" key="1">
    <source>
        <dbReference type="SAM" id="MobiDB-lite"/>
    </source>
</evidence>
<sequence>MKKRQLLLVALAALAITPVALPVGSTSVYAIQEADQTQGKQMLALGGSLSAQQSQQTISLLGAGSVTPENTIYVDGDMINRYLNDGSNASTSVYSSAYIQPQAQGSGVRVEIVTPENITAVSTTTYQNAAITAGAKDALVRIGTVTPVTGEGALTGLYALLEEQGVAINQQDVQTAQKEITVVNNVKDDTGLTDDQVNIIIAEIKKEVAVQSQNNGQINTTEIVNTVVNNVTNNTTINGDGNVVDNSNETNITISNETKQELEQYADEFAQTDAASNEETVQQLDASMEDKDWSAVLPGLEATMSLEDILAQGPADFSDSDKFHPIIPAMFDAFYAKAEEGTRIDDLYAHTFILEKMQPELSTESRAALDQLRELMFQYTTATSENPDTIRDQWVQKLQAANSLRTSDPVLAEIVQLTANATGYAPEVYTYMEFEQEGKVISFTVAEDSPEKLTVLARYQYDLETQTLSEVDEISMEPAPMATDTFDFASVYGVAVENLYVPSVEILPDYTIPGYVPEETTEEETSNEESTVDESTMEETTQETSSDEEPVETTESTLEETSVDEEAGL</sequence>
<proteinExistence type="predicted"/>
<comment type="caution">
    <text evidence="3">The sequence shown here is derived from an EMBL/GenBank/DDBJ whole genome shotgun (WGS) entry which is preliminary data.</text>
</comment>
<dbReference type="Pfam" id="PF06207">
    <property type="entry name" value="DUF1002"/>
    <property type="match status" value="1"/>
</dbReference>
<name>A0ABS0LTP0_9LACT</name>
<evidence type="ECO:0000313" key="4">
    <source>
        <dbReference type="Proteomes" id="UP000721415"/>
    </source>
</evidence>
<gene>
    <name evidence="3" type="ORF">HZY91_07095</name>
</gene>
<protein>
    <submittedName>
        <fullName evidence="3">DUF1002 domain-containing protein</fullName>
    </submittedName>
</protein>
<reference evidence="3 4" key="1">
    <citation type="submission" date="2020-07" db="EMBL/GenBank/DDBJ databases">
        <title>Facklamia lactis sp. nov., isolated from raw milk.</title>
        <authorList>
            <person name="Doll E.V."/>
            <person name="Huptas C."/>
            <person name="Staib L."/>
            <person name="Wenning M."/>
            <person name="Scherer S."/>
        </authorList>
    </citation>
    <scope>NUCLEOTIDE SEQUENCE [LARGE SCALE GENOMIC DNA]</scope>
    <source>
        <strain evidence="3 4">DSM 111018</strain>
    </source>
</reference>
<keyword evidence="4" id="KW-1185">Reference proteome</keyword>
<feature type="chain" id="PRO_5045951798" evidence="2">
    <location>
        <begin position="23"/>
        <end position="569"/>
    </location>
</feature>
<accession>A0ABS0LTP0</accession>
<dbReference type="Proteomes" id="UP000721415">
    <property type="component" value="Unassembled WGS sequence"/>
</dbReference>
<feature type="compositionally biased region" description="Acidic residues" evidence="1">
    <location>
        <begin position="519"/>
        <end position="569"/>
    </location>
</feature>
<dbReference type="EMBL" id="JACBXQ010000004">
    <property type="protein sequence ID" value="MBG9986659.1"/>
    <property type="molecule type" value="Genomic_DNA"/>
</dbReference>
<evidence type="ECO:0000256" key="2">
    <source>
        <dbReference type="SAM" id="SignalP"/>
    </source>
</evidence>
<feature type="region of interest" description="Disordered" evidence="1">
    <location>
        <begin position="515"/>
        <end position="569"/>
    </location>
</feature>
<keyword evidence="2" id="KW-0732">Signal</keyword>
<dbReference type="InterPro" id="IPR009343">
    <property type="entry name" value="DUF1002"/>
</dbReference>
<feature type="signal peptide" evidence="2">
    <location>
        <begin position="1"/>
        <end position="22"/>
    </location>
</feature>